<keyword evidence="2" id="KW-0325">Glycoprotein</keyword>
<dbReference type="InterPro" id="IPR025615">
    <property type="entry name" value="TILa_dom"/>
</dbReference>
<dbReference type="CDD" id="cd19941">
    <property type="entry name" value="TIL"/>
    <property type="match status" value="3"/>
</dbReference>
<dbReference type="SMART" id="SM00216">
    <property type="entry name" value="VWD"/>
    <property type="match status" value="3"/>
</dbReference>
<evidence type="ECO:0000256" key="3">
    <source>
        <dbReference type="SAM" id="SignalP"/>
    </source>
</evidence>
<protein>
    <recommendedName>
        <fullName evidence="4">VWFD domain-containing protein</fullName>
    </recommendedName>
</protein>
<dbReference type="InterPro" id="IPR036084">
    <property type="entry name" value="Ser_inhib-like_sf"/>
</dbReference>
<evidence type="ECO:0000259" key="4">
    <source>
        <dbReference type="PROSITE" id="PS51233"/>
    </source>
</evidence>
<keyword evidence="3" id="KW-0732">Signal</keyword>
<dbReference type="GO" id="GO:0031012">
    <property type="term" value="C:extracellular matrix"/>
    <property type="evidence" value="ECO:0007669"/>
    <property type="project" value="TreeGrafter"/>
</dbReference>
<dbReference type="eggNOG" id="KOG1216">
    <property type="taxonomic scope" value="Eukaryota"/>
</dbReference>
<dbReference type="Proteomes" id="UP000007635">
    <property type="component" value="Chromosome X"/>
</dbReference>
<dbReference type="Pfam" id="PF12714">
    <property type="entry name" value="TILa"/>
    <property type="match status" value="2"/>
</dbReference>
<dbReference type="PANTHER" id="PTHR11339">
    <property type="entry name" value="EXTRACELLULAR MATRIX GLYCOPROTEIN RELATED"/>
    <property type="match status" value="1"/>
</dbReference>
<keyword evidence="1" id="KW-1015">Disulfide bond</keyword>
<dbReference type="Gene3D" id="2.10.25.10">
    <property type="entry name" value="Laminin"/>
    <property type="match status" value="3"/>
</dbReference>
<dbReference type="PROSITE" id="PS51233">
    <property type="entry name" value="VWFD"/>
    <property type="match status" value="4"/>
</dbReference>
<dbReference type="PANTHER" id="PTHR11339:SF244">
    <property type="entry name" value="IGGFC-BINDING PROTEIN"/>
    <property type="match status" value="1"/>
</dbReference>
<dbReference type="Bgee" id="ENSGACG00000004318">
    <property type="expression patterns" value="Expressed in intestinal epithelial cell"/>
</dbReference>
<dbReference type="Pfam" id="PF01826">
    <property type="entry name" value="TIL"/>
    <property type="match status" value="3"/>
</dbReference>
<feature type="chain" id="PRO_5043511945" description="VWFD domain-containing protein" evidence="3">
    <location>
        <begin position="20"/>
        <end position="1370"/>
    </location>
</feature>
<reference evidence="5" key="3">
    <citation type="submission" date="2025-09" db="UniProtKB">
        <authorList>
            <consortium name="Ensembl"/>
        </authorList>
    </citation>
    <scope>IDENTIFICATION</scope>
</reference>
<feature type="domain" description="VWFD" evidence="4">
    <location>
        <begin position="420"/>
        <end position="599"/>
    </location>
</feature>
<proteinExistence type="predicted"/>
<evidence type="ECO:0000256" key="1">
    <source>
        <dbReference type="ARBA" id="ARBA00023157"/>
    </source>
</evidence>
<dbReference type="SUPFAM" id="SSF57567">
    <property type="entry name" value="Serine protease inhibitors"/>
    <property type="match status" value="3"/>
</dbReference>
<dbReference type="GeneTree" id="ENSGT00950000183155"/>
<dbReference type="GeneID" id="120826911"/>
<dbReference type="Pfam" id="PF00094">
    <property type="entry name" value="VWD"/>
    <property type="match status" value="3"/>
</dbReference>
<dbReference type="Pfam" id="PF08742">
    <property type="entry name" value="C8"/>
    <property type="match status" value="3"/>
</dbReference>
<organism evidence="5 6">
    <name type="scientific">Gasterosteus aculeatus aculeatus</name>
    <name type="common">three-spined stickleback</name>
    <dbReference type="NCBI Taxonomy" id="481459"/>
    <lineage>
        <taxon>Eukaryota</taxon>
        <taxon>Metazoa</taxon>
        <taxon>Chordata</taxon>
        <taxon>Craniata</taxon>
        <taxon>Vertebrata</taxon>
        <taxon>Euteleostomi</taxon>
        <taxon>Actinopterygii</taxon>
        <taxon>Neopterygii</taxon>
        <taxon>Teleostei</taxon>
        <taxon>Neoteleostei</taxon>
        <taxon>Acanthomorphata</taxon>
        <taxon>Eupercaria</taxon>
        <taxon>Perciformes</taxon>
        <taxon>Cottioidei</taxon>
        <taxon>Gasterosteales</taxon>
        <taxon>Gasterosteidae</taxon>
        <taxon>Gasterosteus</taxon>
    </lineage>
</organism>
<dbReference type="Ensembl" id="ENSGACT00000005714.2">
    <property type="protein sequence ID" value="ENSGACP00000005698.2"/>
    <property type="gene ID" value="ENSGACG00000004318.2"/>
</dbReference>
<name>G3NK36_GASAC</name>
<keyword evidence="6" id="KW-1185">Reference proteome</keyword>
<dbReference type="SMART" id="SM00832">
    <property type="entry name" value="C8"/>
    <property type="match status" value="3"/>
</dbReference>
<accession>G3NK36</accession>
<reference evidence="5" key="2">
    <citation type="submission" date="2025-08" db="UniProtKB">
        <authorList>
            <consortium name="Ensembl"/>
        </authorList>
    </citation>
    <scope>IDENTIFICATION</scope>
</reference>
<dbReference type="InterPro" id="IPR002919">
    <property type="entry name" value="TIL_dom"/>
</dbReference>
<dbReference type="KEGG" id="gat:120826911"/>
<dbReference type="OMA" id="ETCIRAC"/>
<dbReference type="RefSeq" id="XP_040045437.1">
    <property type="nucleotide sequence ID" value="XM_040189503.1"/>
</dbReference>
<dbReference type="InParanoid" id="G3NK36"/>
<dbReference type="FunFam" id="2.10.25.10:FF:000055">
    <property type="entry name" value="alpha-tectorin isoform X1"/>
    <property type="match status" value="1"/>
</dbReference>
<reference evidence="5 6" key="1">
    <citation type="journal article" date="2021" name="G3 (Bethesda)">
        <title>Improved contiguity of the threespine stickleback genome using long-read sequencing.</title>
        <authorList>
            <person name="Nath S."/>
            <person name="Shaw D.E."/>
            <person name="White M.A."/>
        </authorList>
    </citation>
    <scope>NUCLEOTIDE SEQUENCE [LARGE SCALE GENOMIC DNA]</scope>
    <source>
        <strain evidence="5 6">Lake Benthic</strain>
    </source>
</reference>
<dbReference type="GO" id="GO:0005615">
    <property type="term" value="C:extracellular space"/>
    <property type="evidence" value="ECO:0007669"/>
    <property type="project" value="TreeGrafter"/>
</dbReference>
<evidence type="ECO:0000313" key="6">
    <source>
        <dbReference type="Proteomes" id="UP000007635"/>
    </source>
</evidence>
<feature type="domain" description="VWFD" evidence="4">
    <location>
        <begin position="1192"/>
        <end position="1369"/>
    </location>
</feature>
<feature type="domain" description="VWFD" evidence="4">
    <location>
        <begin position="29"/>
        <end position="210"/>
    </location>
</feature>
<dbReference type="InterPro" id="IPR050780">
    <property type="entry name" value="Mucin_vWF_Thrombospondin_sf"/>
</dbReference>
<dbReference type="InterPro" id="IPR001846">
    <property type="entry name" value="VWF_type-D"/>
</dbReference>
<dbReference type="STRING" id="69293.ENSGACP00000005698"/>
<sequence>MGLFVAILSALLLSGFCRGGPTTLTPQSGTCWVMGTLHYTFDNSHYSFTGNCTYTLAKNCHVDDALPAFEVLTKNSNEGSAQIPTVEAITVNVYGINIKIVRFEFGVVRVNYQKWNLPIDLNNGQVKLFQSGLYIIIETDFGLSVQYDWNENLAVTVPGRFAGSVCGLCGNFNNQVDDDLTTPSGSAAGSVAALGKSWRAPGAADDAACQDECGDQCQSCPLPEVQQLEKQIFCSALPNNFDQLLGCQPDIDIATFTSNCMLDLCTGEDVNTFLCNTVQGYAEMCQRSGAKGTNWRTSTECPTPKCPENSQYEFCGSGCPATCANPTPPTKCNATCVETCVCNDGFILSGTECVPRAQCGCTYEGHYVEAGASFWGGEDCTNRYTCSAGGGLSSSGTGCPAGQQCQVVDGIRGCYAVDYATCMVSGDPHFVTFDGDRYNFQGTCAYQMAAVLSNETTLEHFSVVLQNQGQDKKIGSVVQVVEVKVDGYTIVISKENPGAVMVNGELSNLPLTLNNNKINLFPRGWFAVVELGSGVQVYYDWNSVAVVTVPSTYMGAMQGLCGNYNLNPEDDMQMRDGKQANTSEELGQSWKVATFPGCVDGCSGPCPACSATQEQTYSTDSFCGLISDPAGPFRDCHTKVDPAGFLSDCLYDVCLYQGSSSMQCKTLTAYTAACQLQGATVYSWRSAQFCDRQCPSESQYELCGNISLRSCQKDPNGGGPCMEGCVCDEGYLLSAGQCLPADQCGCTFEGKYYQHGQVFYPDALCQQECTCNGTVQCKQSSCGANEKCEMKNNVRSCQPLRNGFCSISGDPHYNTFDNTTYDFQGTCTYIAAESCHLSGTQLPTFSVAVENEKWYDLSEDPKVSVTKMVAVEVYGNVLILRNNDINMVWVNGILYRLPLNLNNGAVQVYQDGYNDVIITDFGLRVTYDLVYHVTITVPGSYFGRTCGLCGNFNDDEADEFQLPDGNLTKDFQTFGAAWTVPVPGAVCEDGCSGDQCPKCDVSKEAAIKAECSIISDTNGPFAACHGVIDPASYYQDCVYDVCMSTNEESMLCQSIVAYMSDCQSLGVNIGNWRNASFCPFTCSAGSHYATCALPCTSSCPGLKDIVTCTTTCSEGCVCDEDYVYNGTGCVRTDQCSCYYQGQTYMMGESIITDDCHRITTCQASGVVLSQNMSCNPNERCMVEKGVMGCHAVQCLLSANATLTEFNGTGGLITVPGAYEMIKSCDVNSTSDWFRVVVKLEACTPGVNTIVAVYVFFNQGMITINSKHDIWINGRLLTQTTFSQSNMEVVVSDNTVRISHSNLQVFFSPTDDLTITVGDDASVCGACGTVTPPAKQGDLKEKTLVSFLGTVGSASLNIGQWTAPDFPQCGL</sequence>
<evidence type="ECO:0000313" key="5">
    <source>
        <dbReference type="Ensembl" id="ENSGACP00000005698.2"/>
    </source>
</evidence>
<evidence type="ECO:0000256" key="2">
    <source>
        <dbReference type="ARBA" id="ARBA00023180"/>
    </source>
</evidence>
<feature type="signal peptide" evidence="3">
    <location>
        <begin position="1"/>
        <end position="19"/>
    </location>
</feature>
<dbReference type="AlphaFoldDB" id="G3NK36"/>
<dbReference type="InterPro" id="IPR014853">
    <property type="entry name" value="VWF/SSPO/ZAN-like_Cys-rich_dom"/>
</dbReference>
<feature type="domain" description="VWFD" evidence="4">
    <location>
        <begin position="803"/>
        <end position="988"/>
    </location>
</feature>